<dbReference type="Gene3D" id="2.60.120.10">
    <property type="entry name" value="Jelly Rolls"/>
    <property type="match status" value="1"/>
</dbReference>
<dbReference type="GO" id="GO:0003677">
    <property type="term" value="F:DNA binding"/>
    <property type="evidence" value="ECO:0007669"/>
    <property type="project" value="UniProtKB-KW"/>
</dbReference>
<evidence type="ECO:0000259" key="2">
    <source>
        <dbReference type="PROSITE" id="PS50943"/>
    </source>
</evidence>
<dbReference type="PROSITE" id="PS50943">
    <property type="entry name" value="HTH_CROC1"/>
    <property type="match status" value="1"/>
</dbReference>
<name>A0A931G6T9_9BACT</name>
<dbReference type="InterPro" id="IPR011051">
    <property type="entry name" value="RmlC_Cupin_sf"/>
</dbReference>
<organism evidence="3 4">
    <name type="scientific">Desulfotignum balticum</name>
    <dbReference type="NCBI Taxonomy" id="115781"/>
    <lineage>
        <taxon>Bacteria</taxon>
        <taxon>Pseudomonadati</taxon>
        <taxon>Thermodesulfobacteriota</taxon>
        <taxon>Desulfobacteria</taxon>
        <taxon>Desulfobacterales</taxon>
        <taxon>Desulfobacteraceae</taxon>
        <taxon>Desulfotignum</taxon>
    </lineage>
</organism>
<dbReference type="InterPro" id="IPR050807">
    <property type="entry name" value="TransReg_Diox_bact_type"/>
</dbReference>
<evidence type="ECO:0000313" key="3">
    <source>
        <dbReference type="EMBL" id="MBG0778726.1"/>
    </source>
</evidence>
<dbReference type="SUPFAM" id="SSF51182">
    <property type="entry name" value="RmlC-like cupins"/>
    <property type="match status" value="1"/>
</dbReference>
<comment type="caution">
    <text evidence="3">The sequence shown here is derived from an EMBL/GenBank/DDBJ whole genome shotgun (WGS) entry which is preliminary data.</text>
</comment>
<dbReference type="CDD" id="cd02209">
    <property type="entry name" value="cupin_XRE_C"/>
    <property type="match status" value="1"/>
</dbReference>
<dbReference type="CDD" id="cd00093">
    <property type="entry name" value="HTH_XRE"/>
    <property type="match status" value="1"/>
</dbReference>
<proteinExistence type="predicted"/>
<dbReference type="Gene3D" id="1.10.260.40">
    <property type="entry name" value="lambda repressor-like DNA-binding domains"/>
    <property type="match status" value="1"/>
</dbReference>
<dbReference type="Pfam" id="PF01381">
    <property type="entry name" value="HTH_3"/>
    <property type="match status" value="1"/>
</dbReference>
<dbReference type="SMART" id="SM00530">
    <property type="entry name" value="HTH_XRE"/>
    <property type="match status" value="1"/>
</dbReference>
<gene>
    <name evidence="3" type="ORF">H0S81_02210</name>
</gene>
<dbReference type="SUPFAM" id="SSF47413">
    <property type="entry name" value="lambda repressor-like DNA-binding domains"/>
    <property type="match status" value="1"/>
</dbReference>
<keyword evidence="1" id="KW-0238">DNA-binding</keyword>
<dbReference type="AlphaFoldDB" id="A0A931G6T9"/>
<sequence>METVQVIEGKRIKQYREKKGWSLRKLAGKAGISPSMLSQIESAKVDPSLSTLRKIAICLEVPLFFLVLDYSAPAHKKVKVNESRLAVFPNDGLIYQIIHSDQEKKMGIHIGVLEKGGATSADLLPHDGEECLIVLEGSMQVVYENETIDLAAGESLYFDSSVPHKLQNIQDEPCRFYLIISPPKF</sequence>
<dbReference type="EMBL" id="JACCQK010000090">
    <property type="protein sequence ID" value="MBG0778726.1"/>
    <property type="molecule type" value="Genomic_DNA"/>
</dbReference>
<evidence type="ECO:0000256" key="1">
    <source>
        <dbReference type="ARBA" id="ARBA00023125"/>
    </source>
</evidence>
<dbReference type="GO" id="GO:0005829">
    <property type="term" value="C:cytosol"/>
    <property type="evidence" value="ECO:0007669"/>
    <property type="project" value="TreeGrafter"/>
</dbReference>
<dbReference type="PANTHER" id="PTHR46797">
    <property type="entry name" value="HTH-TYPE TRANSCRIPTIONAL REGULATOR"/>
    <property type="match status" value="1"/>
</dbReference>
<evidence type="ECO:0000313" key="4">
    <source>
        <dbReference type="Proteomes" id="UP000706172"/>
    </source>
</evidence>
<dbReference type="Proteomes" id="UP000706172">
    <property type="component" value="Unassembled WGS sequence"/>
</dbReference>
<protein>
    <submittedName>
        <fullName evidence="3">Helix-turn-helix domain-containing protein</fullName>
    </submittedName>
</protein>
<dbReference type="InterPro" id="IPR010982">
    <property type="entry name" value="Lambda_DNA-bd_dom_sf"/>
</dbReference>
<dbReference type="Pfam" id="PF07883">
    <property type="entry name" value="Cupin_2"/>
    <property type="match status" value="1"/>
</dbReference>
<dbReference type="PANTHER" id="PTHR46797:SF1">
    <property type="entry name" value="METHYLPHOSPHONATE SYNTHASE"/>
    <property type="match status" value="1"/>
</dbReference>
<feature type="domain" description="HTH cro/C1-type" evidence="2">
    <location>
        <begin position="12"/>
        <end position="66"/>
    </location>
</feature>
<dbReference type="InterPro" id="IPR001387">
    <property type="entry name" value="Cro/C1-type_HTH"/>
</dbReference>
<dbReference type="InterPro" id="IPR014710">
    <property type="entry name" value="RmlC-like_jellyroll"/>
</dbReference>
<accession>A0A931G6T9</accession>
<dbReference type="InterPro" id="IPR013096">
    <property type="entry name" value="Cupin_2"/>
</dbReference>
<dbReference type="GO" id="GO:0003700">
    <property type="term" value="F:DNA-binding transcription factor activity"/>
    <property type="evidence" value="ECO:0007669"/>
    <property type="project" value="TreeGrafter"/>
</dbReference>
<reference evidence="3" key="1">
    <citation type="submission" date="2020-07" db="EMBL/GenBank/DDBJ databases">
        <title>Severe corrosion of carbon steel in oil field produced water can be linked to methanogenic archaea containing a special type of NiFe hydrogenase.</title>
        <authorList>
            <person name="Lahme S."/>
            <person name="Mand J."/>
            <person name="Longwell J."/>
            <person name="Smith R."/>
            <person name="Enning D."/>
        </authorList>
    </citation>
    <scope>NUCLEOTIDE SEQUENCE</scope>
    <source>
        <strain evidence="3">MIC098Bin6</strain>
    </source>
</reference>